<reference evidence="5" key="1">
    <citation type="submission" date="2022-04" db="EMBL/GenBank/DDBJ databases">
        <title>Hymenobacter sp. isolated from the air.</title>
        <authorList>
            <person name="Won M."/>
            <person name="Lee C.-M."/>
            <person name="Woen H.-Y."/>
            <person name="Kwon S.-W."/>
        </authorList>
    </citation>
    <scope>NUCLEOTIDE SEQUENCE</scope>
    <source>
        <strain evidence="5">5420S-77</strain>
        <plasmid evidence="5">unnamed1</plasmid>
    </source>
</reference>
<dbReference type="InterPro" id="IPR014710">
    <property type="entry name" value="RmlC-like_jellyroll"/>
</dbReference>
<keyword evidence="2" id="KW-0238">DNA-binding</keyword>
<keyword evidence="5" id="KW-0614">Plasmid</keyword>
<dbReference type="Pfam" id="PF12833">
    <property type="entry name" value="HTH_18"/>
    <property type="match status" value="1"/>
</dbReference>
<dbReference type="InterPro" id="IPR003313">
    <property type="entry name" value="AraC-bd"/>
</dbReference>
<evidence type="ECO:0000313" key="5">
    <source>
        <dbReference type="EMBL" id="UOQ68679.1"/>
    </source>
</evidence>
<dbReference type="InterPro" id="IPR009057">
    <property type="entry name" value="Homeodomain-like_sf"/>
</dbReference>
<name>A0ABY4GE48_9BACT</name>
<dbReference type="Pfam" id="PF02311">
    <property type="entry name" value="AraC_binding"/>
    <property type="match status" value="1"/>
</dbReference>
<geneLocation type="plasmid" evidence="5 6">
    <name>unnamed1</name>
</geneLocation>
<keyword evidence="3" id="KW-0804">Transcription</keyword>
<evidence type="ECO:0000259" key="4">
    <source>
        <dbReference type="PROSITE" id="PS01124"/>
    </source>
</evidence>
<evidence type="ECO:0000256" key="1">
    <source>
        <dbReference type="ARBA" id="ARBA00023015"/>
    </source>
</evidence>
<dbReference type="PANTHER" id="PTHR43280">
    <property type="entry name" value="ARAC-FAMILY TRANSCRIPTIONAL REGULATOR"/>
    <property type="match status" value="1"/>
</dbReference>
<keyword evidence="1" id="KW-0805">Transcription regulation</keyword>
<dbReference type="InterPro" id="IPR020449">
    <property type="entry name" value="Tscrpt_reg_AraC-type_HTH"/>
</dbReference>
<proteinExistence type="predicted"/>
<protein>
    <submittedName>
        <fullName evidence="5">AraC family transcriptional regulator</fullName>
    </submittedName>
</protein>
<feature type="domain" description="HTH araC/xylS-type" evidence="4">
    <location>
        <begin position="189"/>
        <end position="287"/>
    </location>
</feature>
<dbReference type="RefSeq" id="WP_245126122.1">
    <property type="nucleotide sequence ID" value="NZ_CP095062.1"/>
</dbReference>
<dbReference type="SUPFAM" id="SSF46689">
    <property type="entry name" value="Homeodomain-like"/>
    <property type="match status" value="1"/>
</dbReference>
<dbReference type="PANTHER" id="PTHR43280:SF32">
    <property type="entry name" value="TRANSCRIPTIONAL REGULATORY PROTEIN"/>
    <property type="match status" value="1"/>
</dbReference>
<dbReference type="InterPro" id="IPR037923">
    <property type="entry name" value="HTH-like"/>
</dbReference>
<dbReference type="Gene3D" id="1.10.10.60">
    <property type="entry name" value="Homeodomain-like"/>
    <property type="match status" value="1"/>
</dbReference>
<dbReference type="PRINTS" id="PR00032">
    <property type="entry name" value="HTHARAC"/>
</dbReference>
<gene>
    <name evidence="5" type="ORF">MUN86_23460</name>
</gene>
<dbReference type="Proteomes" id="UP000830401">
    <property type="component" value="Plasmid unnamed1"/>
</dbReference>
<dbReference type="SMART" id="SM00342">
    <property type="entry name" value="HTH_ARAC"/>
    <property type="match status" value="1"/>
</dbReference>
<dbReference type="InterPro" id="IPR018060">
    <property type="entry name" value="HTH_AraC"/>
</dbReference>
<accession>A0ABY4GE48</accession>
<dbReference type="EMBL" id="CP095062">
    <property type="protein sequence ID" value="UOQ68679.1"/>
    <property type="molecule type" value="Genomic_DNA"/>
</dbReference>
<dbReference type="SUPFAM" id="SSF51215">
    <property type="entry name" value="Regulatory protein AraC"/>
    <property type="match status" value="1"/>
</dbReference>
<dbReference type="Gene3D" id="2.60.120.10">
    <property type="entry name" value="Jelly Rolls"/>
    <property type="match status" value="1"/>
</dbReference>
<evidence type="ECO:0000256" key="2">
    <source>
        <dbReference type="ARBA" id="ARBA00023125"/>
    </source>
</evidence>
<keyword evidence="6" id="KW-1185">Reference proteome</keyword>
<dbReference type="PROSITE" id="PS01124">
    <property type="entry name" value="HTH_ARAC_FAMILY_2"/>
    <property type="match status" value="1"/>
</dbReference>
<sequence>MRNKSLPVLALNQFSDDRRPDHHFYIERLEEHLTRFPMVSLPHAHSFYLLLYVTQGRGTHTIDLVTYDLRAGGLYFLVPGQAHSWTLSTDAQGYIVFFSATFYLRQYPADRLNSYPFFNLAHSPVLYLPATETSLRELLARMLEEKTMAATNHDEVVGAYLYLLLELAARAYSLEQAPPVPSHGLQQVRAFSRLLDAHFRSEKSVRYYADRLALTANHLNALCRRIVNQTASDLIHERLITEAQRLLAHSSQSVSQIADQLGFEDASYFTRYFKKYVGQTPEPFRQQQQAPG</sequence>
<organism evidence="5 6">
    <name type="scientific">Hymenobacter volaticus</name>
    <dbReference type="NCBI Taxonomy" id="2932254"/>
    <lineage>
        <taxon>Bacteria</taxon>
        <taxon>Pseudomonadati</taxon>
        <taxon>Bacteroidota</taxon>
        <taxon>Cytophagia</taxon>
        <taxon>Cytophagales</taxon>
        <taxon>Hymenobacteraceae</taxon>
        <taxon>Hymenobacter</taxon>
    </lineage>
</organism>
<evidence type="ECO:0000313" key="6">
    <source>
        <dbReference type="Proteomes" id="UP000830401"/>
    </source>
</evidence>
<evidence type="ECO:0000256" key="3">
    <source>
        <dbReference type="ARBA" id="ARBA00023163"/>
    </source>
</evidence>